<dbReference type="PANTHER" id="PTHR45431">
    <property type="entry name" value="RHODANESE-LIKE DOMAIN-CONTAINING PROTEIN 15, CHLOROPLASTIC"/>
    <property type="match status" value="1"/>
</dbReference>
<keyword evidence="3" id="KW-1185">Reference proteome</keyword>
<dbReference type="InterPro" id="IPR036873">
    <property type="entry name" value="Rhodanese-like_dom_sf"/>
</dbReference>
<evidence type="ECO:0000313" key="3">
    <source>
        <dbReference type="Proteomes" id="UP000510822"/>
    </source>
</evidence>
<dbReference type="PROSITE" id="PS50206">
    <property type="entry name" value="RHODANESE_3"/>
    <property type="match status" value="1"/>
</dbReference>
<dbReference type="Gene3D" id="3.40.250.10">
    <property type="entry name" value="Rhodanese-like domain"/>
    <property type="match status" value="1"/>
</dbReference>
<proteinExistence type="predicted"/>
<dbReference type="InterPro" id="IPR001763">
    <property type="entry name" value="Rhodanese-like_dom"/>
</dbReference>
<gene>
    <name evidence="2" type="ORF">HZU75_01030</name>
</gene>
<dbReference type="EMBL" id="CP058952">
    <property type="protein sequence ID" value="QLI80229.1"/>
    <property type="molecule type" value="Genomic_DNA"/>
</dbReference>
<sequence>MSQANEILQNARGRASSAGLPYAGVVTPAEAWSLFQSLPAVHIVDVRTSAEWQWVGVVPETDQIEWKSYPGMANNPNFITQLKTKVDPEAVVMFLCRSGVRSHDAAALAAQHGYASAMNILEGFEGDKDSEGHRGRKNGWKVANLPWVQG</sequence>
<accession>A0A7D5ZEA2</accession>
<reference evidence="2 3" key="1">
    <citation type="journal article" date="2016" name="Int. J. Syst. Evol. Microbiol.">
        <title>Chitinibacter fontanus sp. nov., isolated from a spring.</title>
        <authorList>
            <person name="Sheu S.Y."/>
            <person name="Li Y.S."/>
            <person name="Young C.C."/>
            <person name="Chen W.M."/>
        </authorList>
    </citation>
    <scope>NUCLEOTIDE SEQUENCE [LARGE SCALE GENOMIC DNA]</scope>
    <source>
        <strain evidence="2 3">STM-7</strain>
    </source>
</reference>
<organism evidence="2 3">
    <name type="scientific">Chitinibacter fontanus</name>
    <dbReference type="NCBI Taxonomy" id="1737446"/>
    <lineage>
        <taxon>Bacteria</taxon>
        <taxon>Pseudomonadati</taxon>
        <taxon>Pseudomonadota</taxon>
        <taxon>Betaproteobacteria</taxon>
        <taxon>Neisseriales</taxon>
        <taxon>Chitinibacteraceae</taxon>
        <taxon>Chitinibacter</taxon>
    </lineage>
</organism>
<evidence type="ECO:0000313" key="2">
    <source>
        <dbReference type="EMBL" id="QLI80229.1"/>
    </source>
</evidence>
<dbReference type="Proteomes" id="UP000510822">
    <property type="component" value="Chromosome"/>
</dbReference>
<dbReference type="SUPFAM" id="SSF52821">
    <property type="entry name" value="Rhodanese/Cell cycle control phosphatase"/>
    <property type="match status" value="1"/>
</dbReference>
<dbReference type="SMART" id="SM00450">
    <property type="entry name" value="RHOD"/>
    <property type="match status" value="1"/>
</dbReference>
<dbReference type="InterPro" id="IPR052367">
    <property type="entry name" value="Thiosulfate_ST/Rhodanese-like"/>
</dbReference>
<feature type="domain" description="Rhodanese" evidence="1">
    <location>
        <begin position="37"/>
        <end position="136"/>
    </location>
</feature>
<dbReference type="AlphaFoldDB" id="A0A7D5ZEA2"/>
<dbReference type="Pfam" id="PF00581">
    <property type="entry name" value="Rhodanese"/>
    <property type="match status" value="1"/>
</dbReference>
<name>A0A7D5ZEA2_9NEIS</name>
<dbReference type="KEGG" id="cfon:HZU75_01030"/>
<dbReference type="RefSeq" id="WP_180307374.1">
    <property type="nucleotide sequence ID" value="NZ_CP058952.1"/>
</dbReference>
<evidence type="ECO:0000259" key="1">
    <source>
        <dbReference type="PROSITE" id="PS50206"/>
    </source>
</evidence>
<protein>
    <submittedName>
        <fullName evidence="2">Rhodanese-like domain-containing protein</fullName>
    </submittedName>
</protein>
<dbReference type="CDD" id="cd01522">
    <property type="entry name" value="RHOD_1"/>
    <property type="match status" value="1"/>
</dbReference>
<dbReference type="PANTHER" id="PTHR45431:SF3">
    <property type="entry name" value="RHODANESE-LIKE DOMAIN-CONTAINING PROTEIN 15, CHLOROPLASTIC"/>
    <property type="match status" value="1"/>
</dbReference>